<dbReference type="Pfam" id="PF06596">
    <property type="entry name" value="PsbX"/>
    <property type="match status" value="1"/>
</dbReference>
<dbReference type="FunFam" id="1.20.5.510:FF:000006">
    <property type="entry name" value="Photosystem II psbX protein"/>
    <property type="match status" value="1"/>
</dbReference>
<keyword evidence="2 6" id="KW-0812">Transmembrane</keyword>
<dbReference type="OrthoDB" id="539365at2759"/>
<evidence type="ECO:0000256" key="5">
    <source>
        <dbReference type="ARBA" id="ARBA00023276"/>
    </source>
</evidence>
<evidence type="ECO:0000256" key="4">
    <source>
        <dbReference type="ARBA" id="ARBA00023136"/>
    </source>
</evidence>
<evidence type="ECO:0000256" key="6">
    <source>
        <dbReference type="SAM" id="Phobius"/>
    </source>
</evidence>
<proteinExistence type="predicted"/>
<dbReference type="GO" id="GO:0015979">
    <property type="term" value="P:photosynthesis"/>
    <property type="evidence" value="ECO:0007669"/>
    <property type="project" value="UniProtKB-KW"/>
</dbReference>
<gene>
    <name evidence="7" type="ORF">CCAM_LOCUS4588</name>
</gene>
<reference evidence="7 8" key="1">
    <citation type="submission" date="2018-04" db="EMBL/GenBank/DDBJ databases">
        <authorList>
            <person name="Vogel A."/>
        </authorList>
    </citation>
    <scope>NUCLEOTIDE SEQUENCE [LARGE SCALE GENOMIC DNA]</scope>
</reference>
<name>A0A484KL61_9ASTE</name>
<evidence type="ECO:0000256" key="2">
    <source>
        <dbReference type="ARBA" id="ARBA00022692"/>
    </source>
</evidence>
<keyword evidence="4 6" id="KW-0472">Membrane</keyword>
<evidence type="ECO:0000313" key="7">
    <source>
        <dbReference type="EMBL" id="VFQ62812.1"/>
    </source>
</evidence>
<organism evidence="7 8">
    <name type="scientific">Cuscuta campestris</name>
    <dbReference type="NCBI Taxonomy" id="132261"/>
    <lineage>
        <taxon>Eukaryota</taxon>
        <taxon>Viridiplantae</taxon>
        <taxon>Streptophyta</taxon>
        <taxon>Embryophyta</taxon>
        <taxon>Tracheophyta</taxon>
        <taxon>Spermatophyta</taxon>
        <taxon>Magnoliopsida</taxon>
        <taxon>eudicotyledons</taxon>
        <taxon>Gunneridae</taxon>
        <taxon>Pentapetalae</taxon>
        <taxon>asterids</taxon>
        <taxon>lamiids</taxon>
        <taxon>Solanales</taxon>
        <taxon>Convolvulaceae</taxon>
        <taxon>Cuscuteae</taxon>
        <taxon>Cuscuta</taxon>
        <taxon>Cuscuta subgen. Grammica</taxon>
        <taxon>Cuscuta sect. Cleistogrammica</taxon>
    </lineage>
</organism>
<keyword evidence="1" id="KW-0602">Photosynthesis</keyword>
<dbReference type="PANTHER" id="PTHR34455">
    <property type="entry name" value="OS07G0673550 PROTEIN"/>
    <property type="match status" value="1"/>
</dbReference>
<keyword evidence="5" id="KW-0604">Photosystem II</keyword>
<feature type="transmembrane region" description="Helical" evidence="6">
    <location>
        <begin position="94"/>
        <end position="115"/>
    </location>
</feature>
<dbReference type="Proteomes" id="UP000595140">
    <property type="component" value="Unassembled WGS sequence"/>
</dbReference>
<evidence type="ECO:0008006" key="9">
    <source>
        <dbReference type="Google" id="ProtNLM"/>
    </source>
</evidence>
<keyword evidence="8" id="KW-1185">Reference proteome</keyword>
<accession>A0A484KL61</accession>
<protein>
    <recommendedName>
        <fullName evidence="9">Photosystem II PsbX</fullName>
    </recommendedName>
</protein>
<sequence length="124" mass="12710">MASTCAVPMAMSLTVATQMRQPTAAASFLNPMLPARESKRIAVAASKPARRFEARASLNEKAVTGLTAAALTASMAVPEVAQAAETLTPSLKNFLLSILAGGVVLTVIAGAIIGVSKFDPVKRG</sequence>
<keyword evidence="3 6" id="KW-1133">Transmembrane helix</keyword>
<evidence type="ECO:0000313" key="8">
    <source>
        <dbReference type="Proteomes" id="UP000595140"/>
    </source>
</evidence>
<dbReference type="GO" id="GO:0009523">
    <property type="term" value="C:photosystem II"/>
    <property type="evidence" value="ECO:0007669"/>
    <property type="project" value="UniProtKB-KW"/>
</dbReference>
<evidence type="ECO:0000256" key="3">
    <source>
        <dbReference type="ARBA" id="ARBA00022989"/>
    </source>
</evidence>
<dbReference type="PANTHER" id="PTHR34455:SF1">
    <property type="entry name" value="OS07G0673550 PROTEIN"/>
    <property type="match status" value="1"/>
</dbReference>
<dbReference type="EMBL" id="OOIL02000242">
    <property type="protein sequence ID" value="VFQ62812.1"/>
    <property type="molecule type" value="Genomic_DNA"/>
</dbReference>
<dbReference type="AlphaFoldDB" id="A0A484KL61"/>
<dbReference type="InterPro" id="IPR009518">
    <property type="entry name" value="PSII_PsbX"/>
</dbReference>
<evidence type="ECO:0000256" key="1">
    <source>
        <dbReference type="ARBA" id="ARBA00022531"/>
    </source>
</evidence>
<dbReference type="Gene3D" id="1.20.5.510">
    <property type="entry name" value="Single helix bin"/>
    <property type="match status" value="1"/>
</dbReference>